<organism evidence="1">
    <name type="scientific">hydrocarbon metagenome</name>
    <dbReference type="NCBI Taxonomy" id="938273"/>
    <lineage>
        <taxon>unclassified sequences</taxon>
        <taxon>metagenomes</taxon>
        <taxon>ecological metagenomes</taxon>
    </lineage>
</organism>
<comment type="caution">
    <text evidence="1">The sequence shown here is derived from an EMBL/GenBank/DDBJ whole genome shotgun (WGS) entry which is preliminary data.</text>
</comment>
<evidence type="ECO:0000313" key="1">
    <source>
        <dbReference type="EMBL" id="KUG21123.1"/>
    </source>
</evidence>
<reference evidence="1" key="1">
    <citation type="journal article" date="2015" name="Proc. Natl. Acad. Sci. U.S.A.">
        <title>Networks of energetic and metabolic interactions define dynamics in microbial communities.</title>
        <authorList>
            <person name="Embree M."/>
            <person name="Liu J.K."/>
            <person name="Al-Bassam M.M."/>
            <person name="Zengler K."/>
        </authorList>
    </citation>
    <scope>NUCLEOTIDE SEQUENCE</scope>
</reference>
<dbReference type="EMBL" id="LNQE01001098">
    <property type="protein sequence ID" value="KUG21123.1"/>
    <property type="molecule type" value="Genomic_DNA"/>
</dbReference>
<dbReference type="AlphaFoldDB" id="A0A0W8FLD5"/>
<accession>A0A0W8FLD5</accession>
<protein>
    <submittedName>
        <fullName evidence="1">Uncharacterized protein</fullName>
    </submittedName>
</protein>
<sequence>MVCPGYAHLTPVAIEKIARLEEELGVILLAHEKPTPIADLSDADLQQIREIEKKMGVRLVAYA</sequence>
<gene>
    <name evidence="1" type="ORF">ASZ90_009114</name>
</gene>
<name>A0A0W8FLD5_9ZZZZ</name>
<proteinExistence type="predicted"/>